<reference evidence="2 3" key="1">
    <citation type="submission" date="2019-03" db="EMBL/GenBank/DDBJ databases">
        <title>Draft genome sequences of novel Actinobacteria.</title>
        <authorList>
            <person name="Sahin N."/>
            <person name="Ay H."/>
            <person name="Saygin H."/>
        </authorList>
    </citation>
    <scope>NUCLEOTIDE SEQUENCE [LARGE SCALE GENOMIC DNA]</scope>
    <source>
        <strain evidence="2 3">JCM 13523</strain>
    </source>
</reference>
<dbReference type="AlphaFoldDB" id="A0A4R4ZIZ1"/>
<evidence type="ECO:0000256" key="1">
    <source>
        <dbReference type="SAM" id="SignalP"/>
    </source>
</evidence>
<evidence type="ECO:0000313" key="2">
    <source>
        <dbReference type="EMBL" id="TDD57724.1"/>
    </source>
</evidence>
<dbReference type="InterPro" id="IPR006311">
    <property type="entry name" value="TAT_signal"/>
</dbReference>
<dbReference type="RefSeq" id="WP_132170485.1">
    <property type="nucleotide sequence ID" value="NZ_SMKX01000067.1"/>
</dbReference>
<gene>
    <name evidence="2" type="ORF">E1263_22435</name>
</gene>
<name>A0A4R4ZIZ1_9ACTN</name>
<protein>
    <recommendedName>
        <fullName evidence="4">Peptidase inhibitor family I36 protein</fullName>
    </recommendedName>
</protein>
<dbReference type="PROSITE" id="PS51318">
    <property type="entry name" value="TAT"/>
    <property type="match status" value="1"/>
</dbReference>
<accession>A0A4R4ZIZ1</accession>
<keyword evidence="1" id="KW-0732">Signal</keyword>
<evidence type="ECO:0000313" key="3">
    <source>
        <dbReference type="Proteomes" id="UP000295124"/>
    </source>
</evidence>
<dbReference type="EMBL" id="SMKX01000067">
    <property type="protein sequence ID" value="TDD57724.1"/>
    <property type="molecule type" value="Genomic_DNA"/>
</dbReference>
<feature type="chain" id="PRO_5020587181" description="Peptidase inhibitor family I36 protein" evidence="1">
    <location>
        <begin position="33"/>
        <end position="142"/>
    </location>
</feature>
<dbReference type="OrthoDB" id="3388699at2"/>
<dbReference type="Proteomes" id="UP000295124">
    <property type="component" value="Unassembled WGS sequence"/>
</dbReference>
<keyword evidence="3" id="KW-1185">Reference proteome</keyword>
<organism evidence="2 3">
    <name type="scientific">Kribbella antibiotica</name>
    <dbReference type="NCBI Taxonomy" id="190195"/>
    <lineage>
        <taxon>Bacteria</taxon>
        <taxon>Bacillati</taxon>
        <taxon>Actinomycetota</taxon>
        <taxon>Actinomycetes</taxon>
        <taxon>Propionibacteriales</taxon>
        <taxon>Kribbellaceae</taxon>
        <taxon>Kribbella</taxon>
    </lineage>
</organism>
<comment type="caution">
    <text evidence="2">The sequence shown here is derived from an EMBL/GenBank/DDBJ whole genome shotgun (WGS) entry which is preliminary data.</text>
</comment>
<evidence type="ECO:0008006" key="4">
    <source>
        <dbReference type="Google" id="ProtNLM"/>
    </source>
</evidence>
<proteinExistence type="predicted"/>
<sequence length="142" mass="15659">MKRSARRWIARLGALLAVAGAAAAVTTVPANADNGDGQTACNSGEICFYYTYSFGSLTRQYWNADMDHSNDYYWDVANGQQSNIRLMDTAGSMRNFDTDCAVKIWDITGSGGWFVTWTAPIGWQGDLRSVGKENRNNGHSRC</sequence>
<feature type="signal peptide" evidence="1">
    <location>
        <begin position="1"/>
        <end position="32"/>
    </location>
</feature>